<feature type="transmembrane region" description="Helical" evidence="6">
    <location>
        <begin position="46"/>
        <end position="65"/>
    </location>
</feature>
<proteinExistence type="inferred from homology"/>
<evidence type="ECO:0000313" key="8">
    <source>
        <dbReference type="Proteomes" id="UP000507470"/>
    </source>
</evidence>
<feature type="transmembrane region" description="Helical" evidence="6">
    <location>
        <begin position="230"/>
        <end position="256"/>
    </location>
</feature>
<evidence type="ECO:0000313" key="7">
    <source>
        <dbReference type="EMBL" id="CAC5366023.1"/>
    </source>
</evidence>
<comment type="similarity">
    <text evidence="2">Belongs to the unc-93 family.</text>
</comment>
<keyword evidence="5 6" id="KW-0472">Membrane</keyword>
<keyword evidence="4 6" id="KW-1133">Transmembrane helix</keyword>
<feature type="transmembrane region" description="Helical" evidence="6">
    <location>
        <begin position="318"/>
        <end position="340"/>
    </location>
</feature>
<dbReference type="Pfam" id="PF05978">
    <property type="entry name" value="UNC-93"/>
    <property type="match status" value="1"/>
</dbReference>
<dbReference type="OrthoDB" id="6070575at2759"/>
<name>A0A6J8ADQ0_MYTCO</name>
<dbReference type="GO" id="GO:0016020">
    <property type="term" value="C:membrane"/>
    <property type="evidence" value="ECO:0007669"/>
    <property type="project" value="UniProtKB-SubCell"/>
</dbReference>
<organism evidence="7 8">
    <name type="scientific">Mytilus coruscus</name>
    <name type="common">Sea mussel</name>
    <dbReference type="NCBI Taxonomy" id="42192"/>
    <lineage>
        <taxon>Eukaryota</taxon>
        <taxon>Metazoa</taxon>
        <taxon>Spiralia</taxon>
        <taxon>Lophotrochozoa</taxon>
        <taxon>Mollusca</taxon>
        <taxon>Bivalvia</taxon>
        <taxon>Autobranchia</taxon>
        <taxon>Pteriomorphia</taxon>
        <taxon>Mytilida</taxon>
        <taxon>Mytiloidea</taxon>
        <taxon>Mytilidae</taxon>
        <taxon>Mytilinae</taxon>
        <taxon>Mytilus</taxon>
    </lineage>
</organism>
<dbReference type="EMBL" id="CACVKT020001211">
    <property type="protein sequence ID" value="CAC5366023.1"/>
    <property type="molecule type" value="Genomic_DNA"/>
</dbReference>
<evidence type="ECO:0000256" key="3">
    <source>
        <dbReference type="ARBA" id="ARBA00022692"/>
    </source>
</evidence>
<evidence type="ECO:0000256" key="5">
    <source>
        <dbReference type="ARBA" id="ARBA00023136"/>
    </source>
</evidence>
<feature type="transmembrane region" description="Helical" evidence="6">
    <location>
        <begin position="402"/>
        <end position="425"/>
    </location>
</feature>
<dbReference type="Proteomes" id="UP000507470">
    <property type="component" value="Unassembled WGS sequence"/>
</dbReference>
<feature type="transmembrane region" description="Helical" evidence="6">
    <location>
        <begin position="437"/>
        <end position="458"/>
    </location>
</feature>
<dbReference type="AlphaFoldDB" id="A0A6J8ADQ0"/>
<dbReference type="PANTHER" id="PTHR19444:SF13">
    <property type="entry name" value="PROTEIN UNC-93 HOMOLOG A"/>
    <property type="match status" value="1"/>
</dbReference>
<feature type="transmembrane region" description="Helical" evidence="6">
    <location>
        <begin position="347"/>
        <end position="366"/>
    </location>
</feature>
<dbReference type="InterPro" id="IPR036259">
    <property type="entry name" value="MFS_trans_sf"/>
</dbReference>
<dbReference type="PANTHER" id="PTHR19444">
    <property type="entry name" value="UNC-93 RELATED"/>
    <property type="match status" value="1"/>
</dbReference>
<gene>
    <name evidence="7" type="ORF">MCOR_6480</name>
</gene>
<evidence type="ECO:0000256" key="2">
    <source>
        <dbReference type="ARBA" id="ARBA00009172"/>
    </source>
</evidence>
<sequence length="490" mass="55031">MQTTCSRISKWKCYKNLVTLSVGWILLYSSFTSIKDLSSTFHHQDGLGLIGMATFYFGYMLACIFAGSTVRLFDAKVSISCTSLCQIPFLISNALPKFYVLLPLSFLGGFTQSILWTSSGSYLVWISQTMSTNQRNNVNKVFSIFSLVVSCSPILGGMSTVLAFSLYGKDRQHFQKQFKQINTTFENDILKTLIFKSKFSDNLTDTEVCGPGICFFENNLPNLALPRVKLYIILGFYTGCMLAASAMFLCVMDPYIPEKDEPKKYKICISVTNITKILYSTTFVKVFPLLFHYGFQMAFMSGSFFKEYVGCRYGIEKIGYFLSVFGFSSAFSSGLSGFIHTGTGREYVFMFACLAEVVAVSGMLMWDCFSNYMTYTIGLCSLWGLAHGIWQTHLNGYIGESFPLTSEFAFSSLNLILSLGLITGYSSSNYICMRTKLYVTGGMCIISSCFFLIMSKIARQKCVINKNFKRVSKMKELEIFVSSNVSSRLE</sequence>
<dbReference type="InterPro" id="IPR051951">
    <property type="entry name" value="UNC-93_regulatory"/>
</dbReference>
<dbReference type="InterPro" id="IPR010291">
    <property type="entry name" value="Ion_channel_UNC-93"/>
</dbReference>
<accession>A0A6J8ADQ0</accession>
<evidence type="ECO:0000256" key="1">
    <source>
        <dbReference type="ARBA" id="ARBA00004141"/>
    </source>
</evidence>
<reference evidence="7 8" key="1">
    <citation type="submission" date="2020-06" db="EMBL/GenBank/DDBJ databases">
        <authorList>
            <person name="Li R."/>
            <person name="Bekaert M."/>
        </authorList>
    </citation>
    <scope>NUCLEOTIDE SEQUENCE [LARGE SCALE GENOMIC DNA]</scope>
    <source>
        <strain evidence="8">wild</strain>
    </source>
</reference>
<dbReference type="Gene3D" id="1.20.1250.20">
    <property type="entry name" value="MFS general substrate transporter like domains"/>
    <property type="match status" value="1"/>
</dbReference>
<dbReference type="SUPFAM" id="SSF103473">
    <property type="entry name" value="MFS general substrate transporter"/>
    <property type="match status" value="1"/>
</dbReference>
<feature type="transmembrane region" description="Helical" evidence="6">
    <location>
        <begin position="277"/>
        <end position="298"/>
    </location>
</feature>
<keyword evidence="8" id="KW-1185">Reference proteome</keyword>
<evidence type="ECO:0000256" key="6">
    <source>
        <dbReference type="SAM" id="Phobius"/>
    </source>
</evidence>
<protein>
    <submittedName>
        <fullName evidence="7">Uncharacterized protein</fullName>
    </submittedName>
</protein>
<evidence type="ECO:0000256" key="4">
    <source>
        <dbReference type="ARBA" id="ARBA00022989"/>
    </source>
</evidence>
<feature type="transmembrane region" description="Helical" evidence="6">
    <location>
        <begin position="17"/>
        <end position="34"/>
    </location>
</feature>
<comment type="subcellular location">
    <subcellularLocation>
        <location evidence="1">Membrane</location>
        <topology evidence="1">Multi-pass membrane protein</topology>
    </subcellularLocation>
</comment>
<feature type="transmembrane region" description="Helical" evidence="6">
    <location>
        <begin position="144"/>
        <end position="167"/>
    </location>
</feature>
<keyword evidence="3 6" id="KW-0812">Transmembrane</keyword>